<evidence type="ECO:0000313" key="5">
    <source>
        <dbReference type="Proteomes" id="UP000663828"/>
    </source>
</evidence>
<dbReference type="InterPro" id="IPR029044">
    <property type="entry name" value="Nucleotide-diphossugar_trans"/>
</dbReference>
<keyword evidence="1" id="KW-0808">Transferase</keyword>
<dbReference type="EMBL" id="CAJNOJ010000001">
    <property type="protein sequence ID" value="CAF0720667.1"/>
    <property type="molecule type" value="Genomic_DNA"/>
</dbReference>
<proteinExistence type="predicted"/>
<dbReference type="PANTHER" id="PTHR32385:SF15">
    <property type="entry name" value="INOSITOL PHOSPHOCERAMIDE MANNOSYLTRANSFERASE 1"/>
    <property type="match status" value="1"/>
</dbReference>
<dbReference type="OrthoDB" id="9997758at2759"/>
<dbReference type="InterPro" id="IPR051706">
    <property type="entry name" value="Glycosyltransferase_domain"/>
</dbReference>
<keyword evidence="5" id="KW-1185">Reference proteome</keyword>
<feature type="transmembrane region" description="Helical" evidence="2">
    <location>
        <begin position="274"/>
        <end position="292"/>
    </location>
</feature>
<dbReference type="SUPFAM" id="SSF53448">
    <property type="entry name" value="Nucleotide-diphospho-sugar transferases"/>
    <property type="match status" value="1"/>
</dbReference>
<dbReference type="EMBL" id="CAJNOR010002171">
    <property type="protein sequence ID" value="CAF1257759.1"/>
    <property type="molecule type" value="Genomic_DNA"/>
</dbReference>
<accession>A0A815ALU2</accession>
<evidence type="ECO:0000313" key="4">
    <source>
        <dbReference type="EMBL" id="CAF1257759.1"/>
    </source>
</evidence>
<keyword evidence="2" id="KW-1133">Transmembrane helix</keyword>
<sequence length="298" mass="35520">MYCRACLRRLFVGAVLLLLIYFIVFRRRSSRVFLTERDLNHFSRQTVSQRRIPRIIHQTWRTHRVPERWNRTVESVRRYNALQFEYRLWTDDDIHEFVRENEADFYQHTFVKYPLNIQRVDAFRYVVLYHLGGIYIDMDNGCSQSFESLLGALEALDPQSTHLAAFPRTSPIGISNGFMISTQGHPLFYILISRLLLFNHNYLIDYLTVMMTTGPTYLSINEFYFSSESAIVRVIDEIVYSSIYTWHTPGNSWHGRDAQWILYIYHTIRKLSRTKLTCVVLIFAFAILLIFCRRRKSR</sequence>
<evidence type="ECO:0000256" key="1">
    <source>
        <dbReference type="ARBA" id="ARBA00022679"/>
    </source>
</evidence>
<comment type="caution">
    <text evidence="4">The sequence shown here is derived from an EMBL/GenBank/DDBJ whole genome shotgun (WGS) entry which is preliminary data.</text>
</comment>
<dbReference type="Pfam" id="PF04488">
    <property type="entry name" value="Gly_transf_sug"/>
    <property type="match status" value="1"/>
</dbReference>
<dbReference type="Proteomes" id="UP000663852">
    <property type="component" value="Unassembled WGS sequence"/>
</dbReference>
<name>A0A815ALU2_ADIRI</name>
<dbReference type="InterPro" id="IPR007577">
    <property type="entry name" value="GlycoTrfase_DXD_sugar-bd_CS"/>
</dbReference>
<feature type="transmembrane region" description="Helical" evidence="2">
    <location>
        <begin position="7"/>
        <end position="25"/>
    </location>
</feature>
<dbReference type="Gene3D" id="3.90.550.20">
    <property type="match status" value="1"/>
</dbReference>
<dbReference type="Proteomes" id="UP000663828">
    <property type="component" value="Unassembled WGS sequence"/>
</dbReference>
<gene>
    <name evidence="3" type="ORF">EDS130_LOCUS214</name>
    <name evidence="4" type="ORF">XAT740_LOCUS26609</name>
</gene>
<evidence type="ECO:0000256" key="2">
    <source>
        <dbReference type="SAM" id="Phobius"/>
    </source>
</evidence>
<dbReference type="PANTHER" id="PTHR32385">
    <property type="entry name" value="MANNOSYL PHOSPHORYLINOSITOL CERAMIDE SYNTHASE"/>
    <property type="match status" value="1"/>
</dbReference>
<evidence type="ECO:0000313" key="3">
    <source>
        <dbReference type="EMBL" id="CAF0720667.1"/>
    </source>
</evidence>
<keyword evidence="2" id="KW-0472">Membrane</keyword>
<organism evidence="4 5">
    <name type="scientific">Adineta ricciae</name>
    <name type="common">Rotifer</name>
    <dbReference type="NCBI Taxonomy" id="249248"/>
    <lineage>
        <taxon>Eukaryota</taxon>
        <taxon>Metazoa</taxon>
        <taxon>Spiralia</taxon>
        <taxon>Gnathifera</taxon>
        <taxon>Rotifera</taxon>
        <taxon>Eurotatoria</taxon>
        <taxon>Bdelloidea</taxon>
        <taxon>Adinetida</taxon>
        <taxon>Adinetidae</taxon>
        <taxon>Adineta</taxon>
    </lineage>
</organism>
<reference evidence="4" key="1">
    <citation type="submission" date="2021-02" db="EMBL/GenBank/DDBJ databases">
        <authorList>
            <person name="Nowell W R."/>
        </authorList>
    </citation>
    <scope>NUCLEOTIDE SEQUENCE</scope>
</reference>
<dbReference type="GO" id="GO:0051999">
    <property type="term" value="P:mannosyl-inositol phosphorylceramide biosynthetic process"/>
    <property type="evidence" value="ECO:0007669"/>
    <property type="project" value="TreeGrafter"/>
</dbReference>
<keyword evidence="2" id="KW-0812">Transmembrane</keyword>
<dbReference type="AlphaFoldDB" id="A0A815ALU2"/>
<dbReference type="GO" id="GO:0016020">
    <property type="term" value="C:membrane"/>
    <property type="evidence" value="ECO:0007669"/>
    <property type="project" value="GOC"/>
</dbReference>
<protein>
    <submittedName>
        <fullName evidence="4">Uncharacterized protein</fullName>
    </submittedName>
</protein>
<dbReference type="GO" id="GO:0000030">
    <property type="term" value="F:mannosyltransferase activity"/>
    <property type="evidence" value="ECO:0007669"/>
    <property type="project" value="TreeGrafter"/>
</dbReference>